<dbReference type="AlphaFoldDB" id="A0A1Y2N662"/>
<keyword evidence="2" id="KW-1185">Reference proteome</keyword>
<dbReference type="RefSeq" id="WP_085911497.1">
    <property type="nucleotide sequence ID" value="NZ_AP018920.1"/>
</dbReference>
<accession>A0A1Y2N662</accession>
<reference evidence="1 2" key="1">
    <citation type="submission" date="2016-09" db="EMBL/GenBank/DDBJ databases">
        <title>Pseudonocardia autotrophica DSM535, a candidate organism with high potential of specific P450 cytochromes.</title>
        <authorList>
            <person name="Grumaz C."/>
            <person name="Vainshtein Y."/>
            <person name="Kirstahler P."/>
            <person name="Sohn K."/>
        </authorList>
    </citation>
    <scope>NUCLEOTIDE SEQUENCE [LARGE SCALE GENOMIC DNA]</scope>
    <source>
        <strain evidence="1 2">DSM 535</strain>
    </source>
</reference>
<name>A0A1Y2N662_PSEAH</name>
<sequence length="174" mass="17853">MAVRFDNANDCLTATSGLPSGTALTVTWWAYVSVNRDTWGTMVAADRNGNPVSFDACNNGLATHLYANTDTQLFAAGTLTVTATSGLPVDRVNITATGNPTITPAGGVDGQILRINVAASGAARTVTLASAVRTTTGITTRTLDVPSGQVAMVALEYSTLINAWSLTATAVTAT</sequence>
<dbReference type="EMBL" id="MIGB01000004">
    <property type="protein sequence ID" value="OSY42965.1"/>
    <property type="molecule type" value="Genomic_DNA"/>
</dbReference>
<gene>
    <name evidence="1" type="ORF">BG845_01207</name>
</gene>
<proteinExistence type="predicted"/>
<organism evidence="1 2">
    <name type="scientific">Pseudonocardia autotrophica</name>
    <name type="common">Amycolata autotrophica</name>
    <name type="synonym">Nocardia autotrophica</name>
    <dbReference type="NCBI Taxonomy" id="2074"/>
    <lineage>
        <taxon>Bacteria</taxon>
        <taxon>Bacillati</taxon>
        <taxon>Actinomycetota</taxon>
        <taxon>Actinomycetes</taxon>
        <taxon>Pseudonocardiales</taxon>
        <taxon>Pseudonocardiaceae</taxon>
        <taxon>Pseudonocardia</taxon>
    </lineage>
</organism>
<protein>
    <submittedName>
        <fullName evidence="1">Uncharacterized protein</fullName>
    </submittedName>
</protein>
<evidence type="ECO:0000313" key="2">
    <source>
        <dbReference type="Proteomes" id="UP000194360"/>
    </source>
</evidence>
<evidence type="ECO:0000313" key="1">
    <source>
        <dbReference type="EMBL" id="OSY42965.1"/>
    </source>
</evidence>
<dbReference type="Proteomes" id="UP000194360">
    <property type="component" value="Unassembled WGS sequence"/>
</dbReference>
<comment type="caution">
    <text evidence="1">The sequence shown here is derived from an EMBL/GenBank/DDBJ whole genome shotgun (WGS) entry which is preliminary data.</text>
</comment>
<dbReference type="STRING" id="2074.BG845_01207"/>